<protein>
    <submittedName>
        <fullName evidence="6">LysR family transcriptional regulator</fullName>
    </submittedName>
</protein>
<dbReference type="SUPFAM" id="SSF53850">
    <property type="entry name" value="Periplasmic binding protein-like II"/>
    <property type="match status" value="1"/>
</dbReference>
<evidence type="ECO:0000256" key="1">
    <source>
        <dbReference type="ARBA" id="ARBA00009437"/>
    </source>
</evidence>
<evidence type="ECO:0000313" key="7">
    <source>
        <dbReference type="Proteomes" id="UP000739180"/>
    </source>
</evidence>
<dbReference type="PROSITE" id="PS50931">
    <property type="entry name" value="HTH_LYSR"/>
    <property type="match status" value="1"/>
</dbReference>
<feature type="domain" description="HTH lysR-type" evidence="5">
    <location>
        <begin position="1"/>
        <end position="59"/>
    </location>
</feature>
<evidence type="ECO:0000256" key="2">
    <source>
        <dbReference type="ARBA" id="ARBA00023015"/>
    </source>
</evidence>
<keyword evidence="7" id="KW-1185">Reference proteome</keyword>
<evidence type="ECO:0000313" key="6">
    <source>
        <dbReference type="EMBL" id="TMW13139.1"/>
    </source>
</evidence>
<keyword evidence="3" id="KW-0238">DNA-binding</keyword>
<dbReference type="Gene3D" id="3.40.190.290">
    <property type="match status" value="1"/>
</dbReference>
<dbReference type="InterPro" id="IPR005119">
    <property type="entry name" value="LysR_subst-bd"/>
</dbReference>
<dbReference type="Pfam" id="PF03466">
    <property type="entry name" value="LysR_substrate"/>
    <property type="match status" value="1"/>
</dbReference>
<dbReference type="Proteomes" id="UP000739180">
    <property type="component" value="Unassembled WGS sequence"/>
</dbReference>
<proteinExistence type="inferred from homology"/>
<dbReference type="PANTHER" id="PTHR30419:SF2">
    <property type="entry name" value="LYSR FAMILY TRANSCRIPTIONAL REGULATOR"/>
    <property type="match status" value="1"/>
</dbReference>
<accession>A0ABY2XMS4</accession>
<name>A0ABY2XMS4_9GAMM</name>
<gene>
    <name evidence="6" type="ORF">FGS76_08735</name>
</gene>
<comment type="caution">
    <text evidence="6">The sequence shown here is derived from an EMBL/GenBank/DDBJ whole genome shotgun (WGS) entry which is preliminary data.</text>
</comment>
<dbReference type="EMBL" id="VCQT01000027">
    <property type="protein sequence ID" value="TMW13139.1"/>
    <property type="molecule type" value="Genomic_DNA"/>
</dbReference>
<dbReference type="RefSeq" id="WP_138772244.1">
    <property type="nucleotide sequence ID" value="NZ_JBHSSX010000012.1"/>
</dbReference>
<evidence type="ECO:0000259" key="5">
    <source>
        <dbReference type="PROSITE" id="PS50931"/>
    </source>
</evidence>
<dbReference type="SUPFAM" id="SSF46785">
    <property type="entry name" value="Winged helix' DNA-binding domain"/>
    <property type="match status" value="1"/>
</dbReference>
<keyword evidence="2" id="KW-0805">Transcription regulation</keyword>
<comment type="similarity">
    <text evidence="1">Belongs to the LysR transcriptional regulatory family.</text>
</comment>
<sequence>MRHLQTFRLIEAVAKAGSIRKAAEDANITASALNRRIQRFEEEFGFPIFERLSTGMRLNPAGELVLQHYRGQHSDLQRVQSQVADLAGVRRGHVTIACSQAVLPYFLPWQIAHYRQDHPGVTFRVHVRDREQAETDLASFSSDLALVFEPVHLVDFQIIHQVPQPVYAIFAQDHPLARREQVRLSECLAYDHVIPTPDYGVRNLIDMALKQRSSRLSPVLETDSFELIRHYVLNERAVGFHIAVGLEADPRLAFRRISERDLPPGNLILGQKRGRSLPVATARFAAQVADALEALEQAGGAPAAP</sequence>
<dbReference type="InterPro" id="IPR050950">
    <property type="entry name" value="HTH-type_LysR_regulators"/>
</dbReference>
<dbReference type="InterPro" id="IPR000847">
    <property type="entry name" value="LysR_HTH_N"/>
</dbReference>
<dbReference type="PANTHER" id="PTHR30419">
    <property type="entry name" value="HTH-TYPE TRANSCRIPTIONAL REGULATOR YBHD"/>
    <property type="match status" value="1"/>
</dbReference>
<organism evidence="6 7">
    <name type="scientific">Alloalcanivorax gelatiniphagus</name>
    <dbReference type="NCBI Taxonomy" id="1194167"/>
    <lineage>
        <taxon>Bacteria</taxon>
        <taxon>Pseudomonadati</taxon>
        <taxon>Pseudomonadota</taxon>
        <taxon>Gammaproteobacteria</taxon>
        <taxon>Oceanospirillales</taxon>
        <taxon>Alcanivoracaceae</taxon>
        <taxon>Alloalcanivorax</taxon>
    </lineage>
</organism>
<dbReference type="Pfam" id="PF00126">
    <property type="entry name" value="HTH_1"/>
    <property type="match status" value="1"/>
</dbReference>
<keyword evidence="4" id="KW-0804">Transcription</keyword>
<reference evidence="6 7" key="1">
    <citation type="submission" date="2019-05" db="EMBL/GenBank/DDBJ databases">
        <title>Genome of Alcanivorax gelatiniphagus, an oil degrading marine bacteria.</title>
        <authorList>
            <person name="Kwon K.K."/>
        </authorList>
    </citation>
    <scope>NUCLEOTIDE SEQUENCE [LARGE SCALE GENOMIC DNA]</scope>
    <source>
        <strain evidence="6 7">MEBiC 08158</strain>
    </source>
</reference>
<evidence type="ECO:0000256" key="4">
    <source>
        <dbReference type="ARBA" id="ARBA00023163"/>
    </source>
</evidence>
<dbReference type="InterPro" id="IPR036390">
    <property type="entry name" value="WH_DNA-bd_sf"/>
</dbReference>
<dbReference type="InterPro" id="IPR036388">
    <property type="entry name" value="WH-like_DNA-bd_sf"/>
</dbReference>
<evidence type="ECO:0000256" key="3">
    <source>
        <dbReference type="ARBA" id="ARBA00023125"/>
    </source>
</evidence>
<dbReference type="Gene3D" id="1.10.10.10">
    <property type="entry name" value="Winged helix-like DNA-binding domain superfamily/Winged helix DNA-binding domain"/>
    <property type="match status" value="1"/>
</dbReference>